<gene>
    <name evidence="2" type="ORF">UFOVP1276_32</name>
    <name evidence="3" type="ORF">UFOVP1403_34</name>
    <name evidence="4" type="ORF">UFOVP1507_18</name>
    <name evidence="1" type="ORF">UFOVP875_63</name>
</gene>
<dbReference type="EMBL" id="LR798457">
    <property type="protein sequence ID" value="CAB5238074.1"/>
    <property type="molecule type" value="Genomic_DNA"/>
</dbReference>
<evidence type="ECO:0000313" key="2">
    <source>
        <dbReference type="EMBL" id="CAB4195077.1"/>
    </source>
</evidence>
<organism evidence="1">
    <name type="scientific">uncultured Caudovirales phage</name>
    <dbReference type="NCBI Taxonomy" id="2100421"/>
    <lineage>
        <taxon>Viruses</taxon>
        <taxon>Duplodnaviria</taxon>
        <taxon>Heunggongvirae</taxon>
        <taxon>Uroviricota</taxon>
        <taxon>Caudoviricetes</taxon>
        <taxon>Peduoviridae</taxon>
        <taxon>Maltschvirus</taxon>
        <taxon>Maltschvirus maltsch</taxon>
    </lineage>
</organism>
<dbReference type="EMBL" id="LR797223">
    <property type="protein sequence ID" value="CAB4195077.1"/>
    <property type="molecule type" value="Genomic_DNA"/>
</dbReference>
<evidence type="ECO:0000313" key="4">
    <source>
        <dbReference type="EMBL" id="CAB5238074.1"/>
    </source>
</evidence>
<dbReference type="EMBL" id="LR797358">
    <property type="protein sequence ID" value="CAB4205158.1"/>
    <property type="molecule type" value="Genomic_DNA"/>
</dbReference>
<reference evidence="1" key="1">
    <citation type="submission" date="2020-04" db="EMBL/GenBank/DDBJ databases">
        <authorList>
            <person name="Chiriac C."/>
            <person name="Salcher M."/>
            <person name="Ghai R."/>
            <person name="Kavagutti S V."/>
        </authorList>
    </citation>
    <scope>NUCLEOTIDE SEQUENCE</scope>
</reference>
<proteinExistence type="predicted"/>
<evidence type="ECO:0000313" key="1">
    <source>
        <dbReference type="EMBL" id="CAB4168244.1"/>
    </source>
</evidence>
<dbReference type="EMBL" id="LR796819">
    <property type="protein sequence ID" value="CAB4168244.1"/>
    <property type="molecule type" value="Genomic_DNA"/>
</dbReference>
<evidence type="ECO:0000313" key="3">
    <source>
        <dbReference type="EMBL" id="CAB4205158.1"/>
    </source>
</evidence>
<name>A0A6J5PKY0_9CAUD</name>
<accession>A0A6J5PKY0</accession>
<sequence>MTDREWLVHCLLMLASNSDPRNAADVVAALDMYFANKEKSE</sequence>
<protein>
    <submittedName>
        <fullName evidence="1">Uncharacterized protein</fullName>
    </submittedName>
</protein>